<evidence type="ECO:0000256" key="1">
    <source>
        <dbReference type="ARBA" id="ARBA00023015"/>
    </source>
</evidence>
<dbReference type="SMART" id="SM00419">
    <property type="entry name" value="HTH_CRP"/>
    <property type="match status" value="1"/>
</dbReference>
<dbReference type="RefSeq" id="WP_351958122.1">
    <property type="nucleotide sequence ID" value="NZ_JBEOZM010000008.1"/>
</dbReference>
<dbReference type="SUPFAM" id="SSF51206">
    <property type="entry name" value="cAMP-binding domain-like"/>
    <property type="match status" value="1"/>
</dbReference>
<evidence type="ECO:0000259" key="5">
    <source>
        <dbReference type="PROSITE" id="PS51063"/>
    </source>
</evidence>
<evidence type="ECO:0000313" key="7">
    <source>
        <dbReference type="Proteomes" id="UP001490365"/>
    </source>
</evidence>
<comment type="caution">
    <text evidence="6">The sequence shown here is derived from an EMBL/GenBank/DDBJ whole genome shotgun (WGS) entry which is preliminary data.</text>
</comment>
<feature type="domain" description="HTH crp-type" evidence="5">
    <location>
        <begin position="141"/>
        <end position="214"/>
    </location>
</feature>
<keyword evidence="1" id="KW-0805">Transcription regulation</keyword>
<dbReference type="PROSITE" id="PS50042">
    <property type="entry name" value="CNMP_BINDING_3"/>
    <property type="match status" value="1"/>
</dbReference>
<dbReference type="PANTHER" id="PTHR24567:SF74">
    <property type="entry name" value="HTH-TYPE TRANSCRIPTIONAL REGULATOR ARCR"/>
    <property type="match status" value="1"/>
</dbReference>
<keyword evidence="2" id="KW-0238">DNA-binding</keyword>
<organism evidence="6 7">
    <name type="scientific">Streptomyces sp. 900105755</name>
    <dbReference type="NCBI Taxonomy" id="3154389"/>
    <lineage>
        <taxon>Bacteria</taxon>
        <taxon>Bacillati</taxon>
        <taxon>Actinomycetota</taxon>
        <taxon>Actinomycetes</taxon>
        <taxon>Kitasatosporales</taxon>
        <taxon>Streptomycetaceae</taxon>
        <taxon>Streptomyces</taxon>
    </lineage>
</organism>
<dbReference type="EMBL" id="JBEOZM010000008">
    <property type="protein sequence ID" value="MER6269627.1"/>
    <property type="molecule type" value="Genomic_DNA"/>
</dbReference>
<sequence length="222" mass="23757">MFGDREAQKAMPPDPLAALAETGSAVRFQAGEVILREGEPSTHAVLLREGHAKVITHSADGTEVILGLRGSPDIVGELAALDDRPRSATVVAMTEVRAVVVTAIQLGEFLATHPTAAASVLHTVTARLRESDQRRQELTTQPVAQRVVARLIELTDEIGVPGDTAGVVRLDLSQQELASWAGASREAVVQVLNRLRQQGAVSTARRQIIIEDIEALRAMATE</sequence>
<evidence type="ECO:0000259" key="4">
    <source>
        <dbReference type="PROSITE" id="PS50042"/>
    </source>
</evidence>
<evidence type="ECO:0000256" key="2">
    <source>
        <dbReference type="ARBA" id="ARBA00023125"/>
    </source>
</evidence>
<dbReference type="InterPro" id="IPR000595">
    <property type="entry name" value="cNMP-bd_dom"/>
</dbReference>
<dbReference type="InterPro" id="IPR018490">
    <property type="entry name" value="cNMP-bd_dom_sf"/>
</dbReference>
<dbReference type="InterPro" id="IPR036388">
    <property type="entry name" value="WH-like_DNA-bd_sf"/>
</dbReference>
<dbReference type="Proteomes" id="UP001490365">
    <property type="component" value="Unassembled WGS sequence"/>
</dbReference>
<dbReference type="SUPFAM" id="SSF46785">
    <property type="entry name" value="Winged helix' DNA-binding domain"/>
    <property type="match status" value="1"/>
</dbReference>
<dbReference type="InterPro" id="IPR050397">
    <property type="entry name" value="Env_Response_Regulators"/>
</dbReference>
<dbReference type="InterPro" id="IPR036390">
    <property type="entry name" value="WH_DNA-bd_sf"/>
</dbReference>
<dbReference type="Gene3D" id="1.10.10.10">
    <property type="entry name" value="Winged helix-like DNA-binding domain superfamily/Winged helix DNA-binding domain"/>
    <property type="match status" value="1"/>
</dbReference>
<dbReference type="PANTHER" id="PTHR24567">
    <property type="entry name" value="CRP FAMILY TRANSCRIPTIONAL REGULATORY PROTEIN"/>
    <property type="match status" value="1"/>
</dbReference>
<dbReference type="SMART" id="SM00100">
    <property type="entry name" value="cNMP"/>
    <property type="match status" value="1"/>
</dbReference>
<dbReference type="PROSITE" id="PS51063">
    <property type="entry name" value="HTH_CRP_2"/>
    <property type="match status" value="1"/>
</dbReference>
<dbReference type="CDD" id="cd00038">
    <property type="entry name" value="CAP_ED"/>
    <property type="match status" value="1"/>
</dbReference>
<name>A0ABV1THX6_9ACTN</name>
<dbReference type="Pfam" id="PF13545">
    <property type="entry name" value="HTH_Crp_2"/>
    <property type="match status" value="1"/>
</dbReference>
<keyword evidence="3" id="KW-0804">Transcription</keyword>
<dbReference type="Gene3D" id="2.60.120.10">
    <property type="entry name" value="Jelly Rolls"/>
    <property type="match status" value="1"/>
</dbReference>
<evidence type="ECO:0000313" key="6">
    <source>
        <dbReference type="EMBL" id="MER6269627.1"/>
    </source>
</evidence>
<protein>
    <submittedName>
        <fullName evidence="6">Crp/Fnr family transcriptional regulator</fullName>
    </submittedName>
</protein>
<feature type="domain" description="Cyclic nucleotide-binding" evidence="4">
    <location>
        <begin position="7"/>
        <end position="101"/>
    </location>
</feature>
<evidence type="ECO:0000256" key="3">
    <source>
        <dbReference type="ARBA" id="ARBA00023163"/>
    </source>
</evidence>
<proteinExistence type="predicted"/>
<reference evidence="6 7" key="1">
    <citation type="submission" date="2024-06" db="EMBL/GenBank/DDBJ databases">
        <title>The Natural Products Discovery Center: Release of the First 8490 Sequenced Strains for Exploring Actinobacteria Biosynthetic Diversity.</title>
        <authorList>
            <person name="Kalkreuter E."/>
            <person name="Kautsar S.A."/>
            <person name="Yang D."/>
            <person name="Bader C.D."/>
            <person name="Teijaro C.N."/>
            <person name="Fluegel L."/>
            <person name="Davis C.M."/>
            <person name="Simpson J.R."/>
            <person name="Lauterbach L."/>
            <person name="Steele A.D."/>
            <person name="Gui C."/>
            <person name="Meng S."/>
            <person name="Li G."/>
            <person name="Viehrig K."/>
            <person name="Ye F."/>
            <person name="Su P."/>
            <person name="Kiefer A.F."/>
            <person name="Nichols A."/>
            <person name="Cepeda A.J."/>
            <person name="Yan W."/>
            <person name="Fan B."/>
            <person name="Jiang Y."/>
            <person name="Adhikari A."/>
            <person name="Zheng C.-J."/>
            <person name="Schuster L."/>
            <person name="Cowan T.M."/>
            <person name="Smanski M.J."/>
            <person name="Chevrette M.G."/>
            <person name="De Carvalho L.P.S."/>
            <person name="Shen B."/>
        </authorList>
    </citation>
    <scope>NUCLEOTIDE SEQUENCE [LARGE SCALE GENOMIC DNA]</scope>
    <source>
        <strain evidence="6 7">NPDC001694</strain>
    </source>
</reference>
<gene>
    <name evidence="6" type="ORF">ABT211_20360</name>
</gene>
<dbReference type="Pfam" id="PF00027">
    <property type="entry name" value="cNMP_binding"/>
    <property type="match status" value="1"/>
</dbReference>
<dbReference type="InterPro" id="IPR012318">
    <property type="entry name" value="HTH_CRP"/>
</dbReference>
<accession>A0ABV1THX6</accession>
<keyword evidence="7" id="KW-1185">Reference proteome</keyword>
<dbReference type="InterPro" id="IPR014710">
    <property type="entry name" value="RmlC-like_jellyroll"/>
</dbReference>